<feature type="region of interest" description="Disordered" evidence="1">
    <location>
        <begin position="121"/>
        <end position="148"/>
    </location>
</feature>
<proteinExistence type="predicted"/>
<feature type="compositionally biased region" description="Basic and acidic residues" evidence="1">
    <location>
        <begin position="123"/>
        <end position="133"/>
    </location>
</feature>
<evidence type="ECO:0000313" key="3">
    <source>
        <dbReference type="Proteomes" id="UP000807469"/>
    </source>
</evidence>
<dbReference type="EMBL" id="MU155132">
    <property type="protein sequence ID" value="KAF9485954.1"/>
    <property type="molecule type" value="Genomic_DNA"/>
</dbReference>
<evidence type="ECO:0000313" key="2">
    <source>
        <dbReference type="EMBL" id="KAF9485954.1"/>
    </source>
</evidence>
<evidence type="ECO:0000256" key="1">
    <source>
        <dbReference type="SAM" id="MobiDB-lite"/>
    </source>
</evidence>
<keyword evidence="3" id="KW-1185">Reference proteome</keyword>
<dbReference type="AlphaFoldDB" id="A0A9P5ZGF2"/>
<feature type="compositionally biased region" description="Polar residues" evidence="1">
    <location>
        <begin position="137"/>
        <end position="148"/>
    </location>
</feature>
<accession>A0A9P5ZGF2</accession>
<sequence length="148" mass="16371">MSLSSDHIPGTPIHRQINSMMPLDVITLNFEDSAVLIKRPNTYKEAVETVKKEYPQLAHLPATRINFMLKDLGHGSDRIVRVSESAWAAVIEKVPAGMAVNVIVLTGPDEEPIVPPPGYLDLPDPKKRTHESAHVSIRQSLFSRSSGR</sequence>
<name>A0A9P5ZGF2_9AGAR</name>
<dbReference type="Proteomes" id="UP000807469">
    <property type="component" value="Unassembled WGS sequence"/>
</dbReference>
<protein>
    <submittedName>
        <fullName evidence="2">Uncharacterized protein</fullName>
    </submittedName>
</protein>
<reference evidence="2" key="1">
    <citation type="submission" date="2020-11" db="EMBL/GenBank/DDBJ databases">
        <authorList>
            <consortium name="DOE Joint Genome Institute"/>
            <person name="Ahrendt S."/>
            <person name="Riley R."/>
            <person name="Andreopoulos W."/>
            <person name="Labutti K."/>
            <person name="Pangilinan J."/>
            <person name="Ruiz-Duenas F.J."/>
            <person name="Barrasa J.M."/>
            <person name="Sanchez-Garcia M."/>
            <person name="Camarero S."/>
            <person name="Miyauchi S."/>
            <person name="Serrano A."/>
            <person name="Linde D."/>
            <person name="Babiker R."/>
            <person name="Drula E."/>
            <person name="Ayuso-Fernandez I."/>
            <person name="Pacheco R."/>
            <person name="Padilla G."/>
            <person name="Ferreira P."/>
            <person name="Barriuso J."/>
            <person name="Kellner H."/>
            <person name="Castanera R."/>
            <person name="Alfaro M."/>
            <person name="Ramirez L."/>
            <person name="Pisabarro A.G."/>
            <person name="Kuo A."/>
            <person name="Tritt A."/>
            <person name="Lipzen A."/>
            <person name="He G."/>
            <person name="Yan M."/>
            <person name="Ng V."/>
            <person name="Cullen D."/>
            <person name="Martin F."/>
            <person name="Rosso M.-N."/>
            <person name="Henrissat B."/>
            <person name="Hibbett D."/>
            <person name="Martinez A.T."/>
            <person name="Grigoriev I.V."/>
        </authorList>
    </citation>
    <scope>NUCLEOTIDE SEQUENCE</scope>
    <source>
        <strain evidence="2">CIRM-BRFM 674</strain>
    </source>
</reference>
<gene>
    <name evidence="2" type="ORF">BDN70DRAFT_365890</name>
</gene>
<organism evidence="2 3">
    <name type="scientific">Pholiota conissans</name>
    <dbReference type="NCBI Taxonomy" id="109636"/>
    <lineage>
        <taxon>Eukaryota</taxon>
        <taxon>Fungi</taxon>
        <taxon>Dikarya</taxon>
        <taxon>Basidiomycota</taxon>
        <taxon>Agaricomycotina</taxon>
        <taxon>Agaricomycetes</taxon>
        <taxon>Agaricomycetidae</taxon>
        <taxon>Agaricales</taxon>
        <taxon>Agaricineae</taxon>
        <taxon>Strophariaceae</taxon>
        <taxon>Pholiota</taxon>
    </lineage>
</organism>
<comment type="caution">
    <text evidence="2">The sequence shown here is derived from an EMBL/GenBank/DDBJ whole genome shotgun (WGS) entry which is preliminary data.</text>
</comment>
<dbReference type="OrthoDB" id="2933390at2759"/>